<dbReference type="GO" id="GO:0005886">
    <property type="term" value="C:plasma membrane"/>
    <property type="evidence" value="ECO:0007669"/>
    <property type="project" value="TreeGrafter"/>
</dbReference>
<dbReference type="PANTHER" id="PTHR30503:SF3">
    <property type="entry name" value="INNER MEMBRANE PROTEIN YEDI"/>
    <property type="match status" value="1"/>
</dbReference>
<dbReference type="PANTHER" id="PTHR30503">
    <property type="entry name" value="INNER MEMBRANE PROTEIN YEDI"/>
    <property type="match status" value="1"/>
</dbReference>
<reference evidence="2 3" key="1">
    <citation type="submission" date="2016-10" db="EMBL/GenBank/DDBJ databases">
        <title>Search of new enzymes for the oxidation of sulfur compounds.</title>
        <authorList>
            <person name="Novo A."/>
            <person name="Moreira I.S."/>
            <person name="Castro P.M."/>
        </authorList>
    </citation>
    <scope>NUCLEOTIDE SEQUENCE [LARGE SCALE GENOMIC DNA]</scope>
    <source>
        <strain evidence="2 3">A9</strain>
    </source>
</reference>
<dbReference type="InterPro" id="IPR008526">
    <property type="entry name" value="YedI"/>
</dbReference>
<dbReference type="EMBL" id="MKWS01000017">
    <property type="protein sequence ID" value="RVD75614.1"/>
    <property type="molecule type" value="Genomic_DNA"/>
</dbReference>
<evidence type="ECO:0008006" key="4">
    <source>
        <dbReference type="Google" id="ProtNLM"/>
    </source>
</evidence>
<dbReference type="AlphaFoldDB" id="A0AA94JG79"/>
<accession>A0AA94JG79</accession>
<proteinExistence type="predicted"/>
<keyword evidence="1" id="KW-1133">Transmembrane helix</keyword>
<keyword evidence="1" id="KW-0812">Transmembrane</keyword>
<dbReference type="Pfam" id="PF05661">
    <property type="entry name" value="DUF808"/>
    <property type="match status" value="1"/>
</dbReference>
<dbReference type="Proteomes" id="UP000288002">
    <property type="component" value="Unassembled WGS sequence"/>
</dbReference>
<feature type="transmembrane region" description="Helical" evidence="1">
    <location>
        <begin position="231"/>
        <end position="254"/>
    </location>
</feature>
<keyword evidence="1" id="KW-0472">Membrane</keyword>
<sequence>MAGSSLLVLIDDIATVLDDVALMSKMAAKKTAGVLGDDLALNAQQVSGVRAEREIPVVWAVAKGSFVNKLILVPSALAISAFVPWLVTPLLMVGGAYLCFEGFEKLAHKFLHSKAEDDADHAQLSAAVAEPTTDLVAFEKDKIKGAIRTDFILSAEIIAITLGAVAGASLTQQVIVMSGIAIVMTVGVYGLVAGIVKLDDLGLWLTQKPGSMAKSIGNAILRAAPYMMKGLSVIGTAAMFLVGGGILTHGIPVLHHWIESVGAAAGDAGFAVPVLLNGVAGIIAGAVVLAVVSVVGKIWRAIKG</sequence>
<evidence type="ECO:0000313" key="3">
    <source>
        <dbReference type="Proteomes" id="UP000288002"/>
    </source>
</evidence>
<evidence type="ECO:0000256" key="1">
    <source>
        <dbReference type="SAM" id="Phobius"/>
    </source>
</evidence>
<gene>
    <name evidence="2" type="ORF">A9HBioS_4457</name>
</gene>
<evidence type="ECO:0000313" key="2">
    <source>
        <dbReference type="EMBL" id="RVD75614.1"/>
    </source>
</evidence>
<feature type="transmembrane region" description="Helical" evidence="1">
    <location>
        <begin position="274"/>
        <end position="299"/>
    </location>
</feature>
<name>A0AA94JG79_9PSED</name>
<comment type="caution">
    <text evidence="2">The sequence shown here is derived from an EMBL/GenBank/DDBJ whole genome shotgun (WGS) entry which is preliminary data.</text>
</comment>
<feature type="transmembrane region" description="Helical" evidence="1">
    <location>
        <begin position="76"/>
        <end position="100"/>
    </location>
</feature>
<feature type="transmembrane region" description="Helical" evidence="1">
    <location>
        <begin position="151"/>
        <end position="168"/>
    </location>
</feature>
<dbReference type="RefSeq" id="WP_127651569.1">
    <property type="nucleotide sequence ID" value="NZ_MKWS01000017.1"/>
</dbReference>
<organism evidence="2 3">
    <name type="scientific">Pseudomonas koreensis</name>
    <dbReference type="NCBI Taxonomy" id="198620"/>
    <lineage>
        <taxon>Bacteria</taxon>
        <taxon>Pseudomonadati</taxon>
        <taxon>Pseudomonadota</taxon>
        <taxon>Gammaproteobacteria</taxon>
        <taxon>Pseudomonadales</taxon>
        <taxon>Pseudomonadaceae</taxon>
        <taxon>Pseudomonas</taxon>
    </lineage>
</organism>
<dbReference type="PIRSF" id="PIRSF016660">
    <property type="entry name" value="YedI"/>
    <property type="match status" value="1"/>
</dbReference>
<protein>
    <recommendedName>
        <fullName evidence="4">DUF808 domain-containing protein</fullName>
    </recommendedName>
</protein>
<feature type="transmembrane region" description="Helical" evidence="1">
    <location>
        <begin position="174"/>
        <end position="196"/>
    </location>
</feature>